<evidence type="ECO:0000313" key="5">
    <source>
        <dbReference type="Proteomes" id="UP000593601"/>
    </source>
</evidence>
<evidence type="ECO:0000256" key="1">
    <source>
        <dbReference type="ARBA" id="ARBA00010759"/>
    </source>
</evidence>
<name>A0A7M2RJG2_9FIRM</name>
<sequence>MAIRKIREFGDPVLNKVCRPVKEATPRIRQLVDDMFETMYDAMGVGLAAPQVGILKRIVVIDTDGTPHALINPQILETSGEQTGEEGCLSLPGKCGIVTRPDYVKVKAYDVDMKPFELEGRDLLARAICHECEHLDGILYTSHVQGELKDNTVIEED</sequence>
<dbReference type="InterPro" id="IPR023635">
    <property type="entry name" value="Peptide_deformylase"/>
</dbReference>
<dbReference type="NCBIfam" id="TIGR00079">
    <property type="entry name" value="pept_deformyl"/>
    <property type="match status" value="1"/>
</dbReference>
<dbReference type="EC" id="3.5.1.88" evidence="3"/>
<gene>
    <name evidence="3 4" type="primary">def</name>
    <name evidence="4" type="ORF">INP51_04475</name>
</gene>
<dbReference type="KEGG" id="bliq:INP51_04475"/>
<dbReference type="Proteomes" id="UP000593601">
    <property type="component" value="Chromosome"/>
</dbReference>
<comment type="catalytic activity">
    <reaction evidence="3">
        <text>N-terminal N-formyl-L-methionyl-[peptide] + H2O = N-terminal L-methionyl-[peptide] + formate</text>
        <dbReference type="Rhea" id="RHEA:24420"/>
        <dbReference type="Rhea" id="RHEA-COMP:10639"/>
        <dbReference type="Rhea" id="RHEA-COMP:10640"/>
        <dbReference type="ChEBI" id="CHEBI:15377"/>
        <dbReference type="ChEBI" id="CHEBI:15740"/>
        <dbReference type="ChEBI" id="CHEBI:49298"/>
        <dbReference type="ChEBI" id="CHEBI:64731"/>
        <dbReference type="EC" id="3.5.1.88"/>
    </reaction>
</comment>
<dbReference type="AlphaFoldDB" id="A0A7M2RJG2"/>
<comment type="similarity">
    <text evidence="1 3">Belongs to the polypeptide deformylase family.</text>
</comment>
<keyword evidence="3" id="KW-0648">Protein biosynthesis</keyword>
<dbReference type="InterPro" id="IPR036821">
    <property type="entry name" value="Peptide_deformylase_sf"/>
</dbReference>
<dbReference type="Gene3D" id="3.90.45.10">
    <property type="entry name" value="Peptide deformylase"/>
    <property type="match status" value="1"/>
</dbReference>
<keyword evidence="3 4" id="KW-0378">Hydrolase</keyword>
<feature type="binding site" evidence="3">
    <location>
        <position position="88"/>
    </location>
    <ligand>
        <name>Fe cation</name>
        <dbReference type="ChEBI" id="CHEBI:24875"/>
    </ligand>
</feature>
<feature type="binding site" evidence="3">
    <location>
        <position position="134"/>
    </location>
    <ligand>
        <name>Fe cation</name>
        <dbReference type="ChEBI" id="CHEBI:24875"/>
    </ligand>
</feature>
<reference evidence="4 5" key="1">
    <citation type="submission" date="2020-10" db="EMBL/GenBank/DDBJ databases">
        <title>Blautia liquoris sp.nov., isolated from the mud in a fermentation cellar used for the production of Chinese strong-flavoured liquor.</title>
        <authorList>
            <person name="Lu L."/>
        </authorList>
    </citation>
    <scope>NUCLEOTIDE SEQUENCE [LARGE SCALE GENOMIC DNA]</scope>
    <source>
        <strain evidence="4 5">LZLJ-3</strain>
    </source>
</reference>
<keyword evidence="5" id="KW-1185">Reference proteome</keyword>
<protein>
    <recommendedName>
        <fullName evidence="3">Peptide deformylase</fullName>
        <shortName evidence="3">PDF</shortName>
        <ecNumber evidence="3">3.5.1.88</ecNumber>
    </recommendedName>
    <alternativeName>
        <fullName evidence="3">Polypeptide deformylase</fullName>
    </alternativeName>
</protein>
<feature type="binding site" evidence="3">
    <location>
        <position position="130"/>
    </location>
    <ligand>
        <name>Fe cation</name>
        <dbReference type="ChEBI" id="CHEBI:24875"/>
    </ligand>
</feature>
<dbReference type="EMBL" id="CP063304">
    <property type="protein sequence ID" value="QOV20211.1"/>
    <property type="molecule type" value="Genomic_DNA"/>
</dbReference>
<comment type="cofactor">
    <cofactor evidence="3">
        <name>Fe(2+)</name>
        <dbReference type="ChEBI" id="CHEBI:29033"/>
    </cofactor>
    <text evidence="3">Binds 1 Fe(2+) ion.</text>
</comment>
<dbReference type="Pfam" id="PF01327">
    <property type="entry name" value="Pep_deformylase"/>
    <property type="match status" value="1"/>
</dbReference>
<dbReference type="GO" id="GO:0006412">
    <property type="term" value="P:translation"/>
    <property type="evidence" value="ECO:0007669"/>
    <property type="project" value="UniProtKB-UniRule"/>
</dbReference>
<dbReference type="PIRSF" id="PIRSF004749">
    <property type="entry name" value="Pep_def"/>
    <property type="match status" value="1"/>
</dbReference>
<feature type="active site" evidence="3">
    <location>
        <position position="131"/>
    </location>
</feature>
<dbReference type="SUPFAM" id="SSF56420">
    <property type="entry name" value="Peptide deformylase"/>
    <property type="match status" value="1"/>
</dbReference>
<dbReference type="RefSeq" id="WP_193736531.1">
    <property type="nucleotide sequence ID" value="NZ_CP063304.1"/>
</dbReference>
<dbReference type="HAMAP" id="MF_00163">
    <property type="entry name" value="Pep_deformylase"/>
    <property type="match status" value="1"/>
</dbReference>
<evidence type="ECO:0000313" key="4">
    <source>
        <dbReference type="EMBL" id="QOV20211.1"/>
    </source>
</evidence>
<organism evidence="4 5">
    <name type="scientific">Blautia liquoris</name>
    <dbReference type="NCBI Taxonomy" id="2779518"/>
    <lineage>
        <taxon>Bacteria</taxon>
        <taxon>Bacillati</taxon>
        <taxon>Bacillota</taxon>
        <taxon>Clostridia</taxon>
        <taxon>Lachnospirales</taxon>
        <taxon>Lachnospiraceae</taxon>
        <taxon>Blautia</taxon>
    </lineage>
</organism>
<dbReference type="GO" id="GO:0046872">
    <property type="term" value="F:metal ion binding"/>
    <property type="evidence" value="ECO:0007669"/>
    <property type="project" value="UniProtKB-KW"/>
</dbReference>
<dbReference type="PANTHER" id="PTHR10458">
    <property type="entry name" value="PEPTIDE DEFORMYLASE"/>
    <property type="match status" value="1"/>
</dbReference>
<evidence type="ECO:0000256" key="2">
    <source>
        <dbReference type="ARBA" id="ARBA00023004"/>
    </source>
</evidence>
<dbReference type="NCBIfam" id="NF001159">
    <property type="entry name" value="PRK00150.1-3"/>
    <property type="match status" value="1"/>
</dbReference>
<evidence type="ECO:0000256" key="3">
    <source>
        <dbReference type="HAMAP-Rule" id="MF_00163"/>
    </source>
</evidence>
<dbReference type="CDD" id="cd00487">
    <property type="entry name" value="Pep_deformylase"/>
    <property type="match status" value="1"/>
</dbReference>
<dbReference type="PRINTS" id="PR01576">
    <property type="entry name" value="PDEFORMYLASE"/>
</dbReference>
<keyword evidence="3" id="KW-0479">Metal-binding</keyword>
<comment type="function">
    <text evidence="3">Removes the formyl group from the N-terminal Met of newly synthesized proteins. Requires at least a dipeptide for an efficient rate of reaction. N-terminal L-methionine is a prerequisite for activity but the enzyme has broad specificity at other positions.</text>
</comment>
<accession>A0A7M2RJG2</accession>
<dbReference type="GO" id="GO:0042586">
    <property type="term" value="F:peptide deformylase activity"/>
    <property type="evidence" value="ECO:0007669"/>
    <property type="project" value="UniProtKB-UniRule"/>
</dbReference>
<proteinExistence type="inferred from homology"/>
<keyword evidence="2 3" id="KW-0408">Iron</keyword>
<dbReference type="PANTHER" id="PTHR10458:SF22">
    <property type="entry name" value="PEPTIDE DEFORMYLASE"/>
    <property type="match status" value="1"/>
</dbReference>